<evidence type="ECO:0000313" key="2">
    <source>
        <dbReference type="EMBL" id="KAB5541244.1"/>
    </source>
</evidence>
<feature type="region of interest" description="Disordered" evidence="1">
    <location>
        <begin position="1"/>
        <end position="99"/>
    </location>
</feature>
<feature type="compositionally biased region" description="Basic and acidic residues" evidence="1">
    <location>
        <begin position="246"/>
        <end position="260"/>
    </location>
</feature>
<gene>
    <name evidence="2" type="ORF">DKX38_014218</name>
</gene>
<proteinExistence type="predicted"/>
<evidence type="ECO:0008006" key="4">
    <source>
        <dbReference type="Google" id="ProtNLM"/>
    </source>
</evidence>
<comment type="caution">
    <text evidence="2">The sequence shown here is derived from an EMBL/GenBank/DDBJ whole genome shotgun (WGS) entry which is preliminary data.</text>
</comment>
<evidence type="ECO:0000313" key="3">
    <source>
        <dbReference type="Proteomes" id="UP000326939"/>
    </source>
</evidence>
<dbReference type="AlphaFoldDB" id="A0A5N5LEN6"/>
<feature type="compositionally biased region" description="Basic and acidic residues" evidence="1">
    <location>
        <begin position="207"/>
        <end position="220"/>
    </location>
</feature>
<name>A0A5N5LEN6_9ROSI</name>
<feature type="region of interest" description="Disordered" evidence="1">
    <location>
        <begin position="190"/>
        <end position="361"/>
    </location>
</feature>
<accession>A0A5N5LEN6</accession>
<reference evidence="3" key="1">
    <citation type="journal article" date="2019" name="Gigascience">
        <title>De novo genome assembly of the endangered Acer yangbiense, a plant species with extremely small populations endemic to Yunnan Province, China.</title>
        <authorList>
            <person name="Yang J."/>
            <person name="Wariss H.M."/>
            <person name="Tao L."/>
            <person name="Zhang R."/>
            <person name="Yun Q."/>
            <person name="Hollingsworth P."/>
            <person name="Dao Z."/>
            <person name="Luo G."/>
            <person name="Guo H."/>
            <person name="Ma Y."/>
            <person name="Sun W."/>
        </authorList>
    </citation>
    <scope>NUCLEOTIDE SEQUENCE [LARGE SCALE GENOMIC DNA]</scope>
    <source>
        <strain evidence="3">cv. br00</strain>
    </source>
</reference>
<sequence>MSRRERDSDSRRHRSGFDREPSPKRSRRDGKPETERVTTDSNLDQKNRRRLQDALPLETPSGPASAKVESGGVSKEADKKQNGNGEASKHSSNPTEVPRSYFQSSWDIKFRKAKVCSGVSGYGKSEFAAIGLGGLGLFLYFPEMPFILYNHDERGNAGQVGRSFGRRTATAISHTVPVFLYYEEHRFRDSKDDRGERTENKAAAYDSRQRDEKPRGKGENKSVWGHDSFLKMEAELPPPPVRKRPAFREKKIPMETDKATVEPARSYHSHRPLSVSERREERDRNPRHIDRSDRQAAGNREVKKSDLASRERFGGGNYRGRERFSDRQSYNPSGTRGEKWKHDLFDDSNRSPTTKNEEDQTAKIEALLAS</sequence>
<protein>
    <recommendedName>
        <fullName evidence="4">Btz domain-containing protein</fullName>
    </recommendedName>
</protein>
<feature type="compositionally biased region" description="Basic and acidic residues" evidence="1">
    <location>
        <begin position="1"/>
        <end position="52"/>
    </location>
</feature>
<evidence type="ECO:0000256" key="1">
    <source>
        <dbReference type="SAM" id="MobiDB-lite"/>
    </source>
</evidence>
<dbReference type="Proteomes" id="UP000326939">
    <property type="component" value="Chromosome 9"/>
</dbReference>
<feature type="compositionally biased region" description="Basic and acidic residues" evidence="1">
    <location>
        <begin position="336"/>
        <end position="361"/>
    </location>
</feature>
<feature type="compositionally biased region" description="Polar residues" evidence="1">
    <location>
        <begin position="82"/>
        <end position="99"/>
    </location>
</feature>
<dbReference type="EMBL" id="VDCV01000009">
    <property type="protein sequence ID" value="KAB5541244.1"/>
    <property type="molecule type" value="Genomic_DNA"/>
</dbReference>
<organism evidence="2 3">
    <name type="scientific">Salix brachista</name>
    <dbReference type="NCBI Taxonomy" id="2182728"/>
    <lineage>
        <taxon>Eukaryota</taxon>
        <taxon>Viridiplantae</taxon>
        <taxon>Streptophyta</taxon>
        <taxon>Embryophyta</taxon>
        <taxon>Tracheophyta</taxon>
        <taxon>Spermatophyta</taxon>
        <taxon>Magnoliopsida</taxon>
        <taxon>eudicotyledons</taxon>
        <taxon>Gunneridae</taxon>
        <taxon>Pentapetalae</taxon>
        <taxon>rosids</taxon>
        <taxon>fabids</taxon>
        <taxon>Malpighiales</taxon>
        <taxon>Salicaceae</taxon>
        <taxon>Saliceae</taxon>
        <taxon>Salix</taxon>
    </lineage>
</organism>
<feature type="compositionally biased region" description="Basic and acidic residues" evidence="1">
    <location>
        <begin position="190"/>
        <end position="200"/>
    </location>
</feature>
<keyword evidence="3" id="KW-1185">Reference proteome</keyword>
<dbReference type="PANTHER" id="PTHR36364">
    <property type="entry name" value="OS03G0203000 PROTEIN"/>
    <property type="match status" value="1"/>
</dbReference>
<feature type="compositionally biased region" description="Basic and acidic residues" evidence="1">
    <location>
        <begin position="276"/>
        <end position="326"/>
    </location>
</feature>
<dbReference type="PANTHER" id="PTHR36364:SF1">
    <property type="entry name" value="OS03G0203000 PROTEIN"/>
    <property type="match status" value="1"/>
</dbReference>